<dbReference type="EMBL" id="KE356560">
    <property type="protein sequence ID" value="ERG90789.1"/>
    <property type="molecule type" value="Genomic_DNA"/>
</dbReference>
<dbReference type="EC" id="3.1.26.5" evidence="6"/>
<organism evidence="8 9">
    <name type="scientific">Haloquadratum walsbyi J07HQW1</name>
    <dbReference type="NCBI Taxonomy" id="1238424"/>
    <lineage>
        <taxon>Archaea</taxon>
        <taxon>Methanobacteriati</taxon>
        <taxon>Methanobacteriota</taxon>
        <taxon>Stenosarchaea group</taxon>
        <taxon>Halobacteria</taxon>
        <taxon>Halobacteriales</taxon>
        <taxon>Haloferacaceae</taxon>
        <taxon>Haloquadratum</taxon>
    </lineage>
</organism>
<dbReference type="Proteomes" id="UP000030649">
    <property type="component" value="Unassembled WGS sequence"/>
</dbReference>
<comment type="similarity">
    <text evidence="6">Belongs to the eukaryotic/archaeal RNase P protein component 3 family.</text>
</comment>
<dbReference type="InterPro" id="IPR023539">
    <property type="entry name" value="RNase_P_comp-3_arc"/>
</dbReference>
<dbReference type="InterPro" id="IPR016195">
    <property type="entry name" value="Pol/histidinol_Pase-like"/>
</dbReference>
<dbReference type="AlphaFoldDB" id="U1MM34"/>
<dbReference type="Gene3D" id="3.20.20.140">
    <property type="entry name" value="Metal-dependent hydrolases"/>
    <property type="match status" value="1"/>
</dbReference>
<proteinExistence type="inferred from homology"/>
<dbReference type="SUPFAM" id="SSF89550">
    <property type="entry name" value="PHP domain-like"/>
    <property type="match status" value="1"/>
</dbReference>
<keyword evidence="5 6" id="KW-0378">Hydrolase</keyword>
<protein>
    <recommendedName>
        <fullName evidence="6">Ribonuclease P protein component 3</fullName>
        <shortName evidence="6">RNase P component 3</shortName>
        <ecNumber evidence="6">3.1.26.5</ecNumber>
    </recommendedName>
    <alternativeName>
        <fullName evidence="6">Rpp30</fullName>
    </alternativeName>
</protein>
<evidence type="ECO:0000256" key="4">
    <source>
        <dbReference type="ARBA" id="ARBA00022759"/>
    </source>
</evidence>
<dbReference type="HOGENOM" id="CLU_074509_1_0_2"/>
<comment type="function">
    <text evidence="6">Part of ribonuclease P, a protein complex that generates mature tRNA molecules by cleaving their 5'-ends.</text>
</comment>
<evidence type="ECO:0000256" key="5">
    <source>
        <dbReference type="ARBA" id="ARBA00022801"/>
    </source>
</evidence>
<name>U1MM34_9EURY</name>
<dbReference type="GO" id="GO:0001682">
    <property type="term" value="P:tRNA 5'-leader removal"/>
    <property type="evidence" value="ECO:0007669"/>
    <property type="project" value="UniProtKB-UniRule"/>
</dbReference>
<dbReference type="InterPro" id="IPR002738">
    <property type="entry name" value="RNase_P_p30"/>
</dbReference>
<dbReference type="STRING" id="1238424.J07HQW1_00817"/>
<accession>U1MM34</accession>
<feature type="region of interest" description="Disordered" evidence="7">
    <location>
        <begin position="56"/>
        <end position="95"/>
    </location>
</feature>
<dbReference type="GO" id="GO:0005737">
    <property type="term" value="C:cytoplasm"/>
    <property type="evidence" value="ECO:0007669"/>
    <property type="project" value="UniProtKB-SubCell"/>
</dbReference>
<keyword evidence="2 6" id="KW-0819">tRNA processing</keyword>
<evidence type="ECO:0000256" key="7">
    <source>
        <dbReference type="SAM" id="MobiDB-lite"/>
    </source>
</evidence>
<keyword evidence="1 6" id="KW-0963">Cytoplasm</keyword>
<comment type="subcellular location">
    <subcellularLocation>
        <location evidence="6">Cytoplasm</location>
    </subcellularLocation>
</comment>
<dbReference type="Pfam" id="PF01876">
    <property type="entry name" value="RNase_P_p30"/>
    <property type="match status" value="1"/>
</dbReference>
<reference evidence="8 9" key="1">
    <citation type="journal article" date="2013" name="PLoS ONE">
        <title>Assembly-driven community genomics of a hypersaline microbial ecosystem.</title>
        <authorList>
            <person name="Podell S."/>
            <person name="Ugalde J.A."/>
            <person name="Narasingarao P."/>
            <person name="Banfield J.F."/>
            <person name="Heidelberg K.B."/>
            <person name="Allen E.E."/>
        </authorList>
    </citation>
    <scope>NUCLEOTIDE SEQUENCE [LARGE SCALE GENOMIC DNA]</scope>
    <source>
        <strain evidence="9">J07HQW1</strain>
    </source>
</reference>
<dbReference type="GO" id="GO:0030677">
    <property type="term" value="C:ribonuclease P complex"/>
    <property type="evidence" value="ECO:0007669"/>
    <property type="project" value="UniProtKB-UniRule"/>
</dbReference>
<evidence type="ECO:0000256" key="2">
    <source>
        <dbReference type="ARBA" id="ARBA00022694"/>
    </source>
</evidence>
<evidence type="ECO:0000256" key="6">
    <source>
        <dbReference type="HAMAP-Rule" id="MF_00756"/>
    </source>
</evidence>
<sequence length="285" mass="31417">MYEAVYVYPDGDSTVTRCAHTADQYGYDGIVVRTVDADPDFDQIRTALNNEFNTGSYTCTQTNSTSGAESQPESDNQPHTDTTASALQSAGPYSTVSEPDIVNGVEIVSADPQHASGVLGDERSKRTIVAIRGGTNKLNRFAVEQPRVDVLTQPFVGSDKSRMGDINHVLVKAAVRNEVAVELNLGPAIRADGGHRIKHLKRLNKLKRLITHYDAPYVMSATPRSHLEFRTPRELAAVGAEIGLGETWVYNGFAMWDEIITRNRHRRSESFIAPGVEHGRYEEDT</sequence>
<keyword evidence="4 6" id="KW-0255">Endonuclease</keyword>
<evidence type="ECO:0000313" key="9">
    <source>
        <dbReference type="Proteomes" id="UP000030649"/>
    </source>
</evidence>
<dbReference type="HAMAP" id="MF_00756">
    <property type="entry name" value="RNase_P_3"/>
    <property type="match status" value="1"/>
</dbReference>
<comment type="subunit">
    <text evidence="6">Consists of a catalytic RNA component and at least 4-5 protein subunits.</text>
</comment>
<dbReference type="GO" id="GO:0004526">
    <property type="term" value="F:ribonuclease P activity"/>
    <property type="evidence" value="ECO:0007669"/>
    <property type="project" value="UniProtKB-UniRule"/>
</dbReference>
<evidence type="ECO:0000313" key="8">
    <source>
        <dbReference type="EMBL" id="ERG90789.1"/>
    </source>
</evidence>
<evidence type="ECO:0000256" key="3">
    <source>
        <dbReference type="ARBA" id="ARBA00022722"/>
    </source>
</evidence>
<gene>
    <name evidence="6" type="primary">rnp3</name>
    <name evidence="8" type="ORF">J07HQW1_00817</name>
</gene>
<comment type="catalytic activity">
    <reaction evidence="6">
        <text>Endonucleolytic cleavage of RNA, removing 5'-extranucleotides from tRNA precursor.</text>
        <dbReference type="EC" id="3.1.26.5"/>
    </reaction>
</comment>
<keyword evidence="3 6" id="KW-0540">Nuclease</keyword>
<evidence type="ECO:0000256" key="1">
    <source>
        <dbReference type="ARBA" id="ARBA00022490"/>
    </source>
</evidence>